<dbReference type="PANTHER" id="PTHR36986:SF1">
    <property type="entry name" value="UPF0643 PROTEIN PB2B2.08"/>
    <property type="match status" value="1"/>
</dbReference>
<name>W4K5H2_HETIT</name>
<dbReference type="RefSeq" id="XP_009547687.1">
    <property type="nucleotide sequence ID" value="XM_009549392.1"/>
</dbReference>
<evidence type="ECO:0000256" key="1">
    <source>
        <dbReference type="SAM" id="MobiDB-lite"/>
    </source>
</evidence>
<dbReference type="EMBL" id="KI925459">
    <property type="protein sequence ID" value="ETW81004.1"/>
    <property type="molecule type" value="Genomic_DNA"/>
</dbReference>
<dbReference type="KEGG" id="hir:HETIRDRAFT_427834"/>
<dbReference type="HOGENOM" id="CLU_068116_1_1_1"/>
<evidence type="ECO:0000313" key="3">
    <source>
        <dbReference type="Proteomes" id="UP000030671"/>
    </source>
</evidence>
<dbReference type="Proteomes" id="UP000030671">
    <property type="component" value="Unassembled WGS sequence"/>
</dbReference>
<gene>
    <name evidence="2" type="ORF">HETIRDRAFT_427834</name>
</gene>
<accession>W4K5H2</accession>
<reference evidence="2 3" key="1">
    <citation type="journal article" date="2012" name="New Phytol.">
        <title>Insight into trade-off between wood decay and parasitism from the genome of a fungal forest pathogen.</title>
        <authorList>
            <person name="Olson A."/>
            <person name="Aerts A."/>
            <person name="Asiegbu F."/>
            <person name="Belbahri L."/>
            <person name="Bouzid O."/>
            <person name="Broberg A."/>
            <person name="Canback B."/>
            <person name="Coutinho P.M."/>
            <person name="Cullen D."/>
            <person name="Dalman K."/>
            <person name="Deflorio G."/>
            <person name="van Diepen L.T."/>
            <person name="Dunand C."/>
            <person name="Duplessis S."/>
            <person name="Durling M."/>
            <person name="Gonthier P."/>
            <person name="Grimwood J."/>
            <person name="Fossdal C.G."/>
            <person name="Hansson D."/>
            <person name="Henrissat B."/>
            <person name="Hietala A."/>
            <person name="Himmelstrand K."/>
            <person name="Hoffmeister D."/>
            <person name="Hogberg N."/>
            <person name="James T.Y."/>
            <person name="Karlsson M."/>
            <person name="Kohler A."/>
            <person name="Kues U."/>
            <person name="Lee Y.H."/>
            <person name="Lin Y.C."/>
            <person name="Lind M."/>
            <person name="Lindquist E."/>
            <person name="Lombard V."/>
            <person name="Lucas S."/>
            <person name="Lunden K."/>
            <person name="Morin E."/>
            <person name="Murat C."/>
            <person name="Park J."/>
            <person name="Raffaello T."/>
            <person name="Rouze P."/>
            <person name="Salamov A."/>
            <person name="Schmutz J."/>
            <person name="Solheim H."/>
            <person name="Stahlberg J."/>
            <person name="Velez H."/>
            <person name="de Vries R.P."/>
            <person name="Wiebenga A."/>
            <person name="Woodward S."/>
            <person name="Yakovlev I."/>
            <person name="Garbelotto M."/>
            <person name="Martin F."/>
            <person name="Grigoriev I.V."/>
            <person name="Stenlid J."/>
        </authorList>
    </citation>
    <scope>NUCLEOTIDE SEQUENCE [LARGE SCALE GENOMIC DNA]</scope>
    <source>
        <strain evidence="2 3">TC 32-1</strain>
    </source>
</reference>
<keyword evidence="3" id="KW-1185">Reference proteome</keyword>
<feature type="compositionally biased region" description="Low complexity" evidence="1">
    <location>
        <begin position="1"/>
        <end position="17"/>
    </location>
</feature>
<organism evidence="2 3">
    <name type="scientific">Heterobasidion irregulare (strain TC 32-1)</name>
    <dbReference type="NCBI Taxonomy" id="747525"/>
    <lineage>
        <taxon>Eukaryota</taxon>
        <taxon>Fungi</taxon>
        <taxon>Dikarya</taxon>
        <taxon>Basidiomycota</taxon>
        <taxon>Agaricomycotina</taxon>
        <taxon>Agaricomycetes</taxon>
        <taxon>Russulales</taxon>
        <taxon>Bondarzewiaceae</taxon>
        <taxon>Heterobasidion</taxon>
        <taxon>Heterobasidion annosum species complex</taxon>
    </lineage>
</organism>
<sequence>MHPSLSAFRASGSSSLRDPSGATSLADPAFDAVEPASGTHSPASILSDLSDTDAPHDPHALPSFSSTTLTRPSEPILYLPPLISSLPYTYPKHLPAATPSAGKSPLATETRLPNIDPASLSLHKALHNFGPITDKYAEVSYADAFNWDELELPEDEEREWYCVAFRSIRKPGSEAGPLYEADKLAHEEAIRNGGLIMYWYGIPDPATGRNLATCIWQSRAHALAANGRPHHIRAMRLAAASYDTYDLERHTLRKARGSRRVSVEPFTGGAVGW</sequence>
<dbReference type="GeneID" id="20674232"/>
<dbReference type="eggNOG" id="ENOG502S1BV">
    <property type="taxonomic scope" value="Eukaryota"/>
</dbReference>
<feature type="region of interest" description="Disordered" evidence="1">
    <location>
        <begin position="1"/>
        <end position="69"/>
    </location>
</feature>
<feature type="compositionally biased region" description="Polar residues" evidence="1">
    <location>
        <begin position="38"/>
        <end position="49"/>
    </location>
</feature>
<dbReference type="OrthoDB" id="2140489at2759"/>
<evidence type="ECO:0000313" key="2">
    <source>
        <dbReference type="EMBL" id="ETW81004.1"/>
    </source>
</evidence>
<dbReference type="PANTHER" id="PTHR36986">
    <property type="entry name" value="UPF0643 PROTEIN PB2B2.08"/>
    <property type="match status" value="1"/>
</dbReference>
<proteinExistence type="predicted"/>
<dbReference type="InParanoid" id="W4K5H2"/>
<dbReference type="AlphaFoldDB" id="W4K5H2"/>
<protein>
    <submittedName>
        <fullName evidence="2">Uncharacterized protein</fullName>
    </submittedName>
</protein>